<feature type="region of interest" description="Disordered" evidence="8">
    <location>
        <begin position="1578"/>
        <end position="1605"/>
    </location>
</feature>
<dbReference type="PROSITE" id="PS00109">
    <property type="entry name" value="PROTEIN_KINASE_TYR"/>
    <property type="match status" value="1"/>
</dbReference>
<dbReference type="InterPro" id="IPR001245">
    <property type="entry name" value="Ser-Thr/Tyr_kinase_cat_dom"/>
</dbReference>
<keyword evidence="6" id="KW-0829">Tyrosine-protein kinase</keyword>
<dbReference type="GO" id="GO:0009887">
    <property type="term" value="P:animal organ morphogenesis"/>
    <property type="evidence" value="ECO:0007669"/>
    <property type="project" value="UniProtKB-ARBA"/>
</dbReference>
<dbReference type="SMART" id="SM00295">
    <property type="entry name" value="B41"/>
    <property type="match status" value="1"/>
</dbReference>
<keyword evidence="5 7" id="KW-0067">ATP-binding</keyword>
<keyword evidence="11" id="KW-1185">Reference proteome</keyword>
<dbReference type="PROSITE" id="PS50057">
    <property type="entry name" value="FERM_3"/>
    <property type="match status" value="1"/>
</dbReference>
<feature type="compositionally biased region" description="Polar residues" evidence="8">
    <location>
        <begin position="351"/>
        <end position="363"/>
    </location>
</feature>
<dbReference type="InterPro" id="IPR017441">
    <property type="entry name" value="Protein_kinase_ATP_BS"/>
</dbReference>
<dbReference type="Gene3D" id="1.10.510.10">
    <property type="entry name" value="Transferase(Phosphotransferase) domain 1"/>
    <property type="match status" value="1"/>
</dbReference>
<dbReference type="Gene3D" id="1.20.80.10">
    <property type="match status" value="1"/>
</dbReference>
<feature type="compositionally biased region" description="Polar residues" evidence="8">
    <location>
        <begin position="1519"/>
        <end position="1532"/>
    </location>
</feature>
<evidence type="ECO:0000259" key="10">
    <source>
        <dbReference type="PROSITE" id="PS50057"/>
    </source>
</evidence>
<keyword evidence="4" id="KW-0418">Kinase</keyword>
<dbReference type="InterPro" id="IPR000299">
    <property type="entry name" value="FERM_domain"/>
</dbReference>
<dbReference type="SUPFAM" id="SSF68993">
    <property type="entry name" value="FAT domain of focal adhesion kinase"/>
    <property type="match status" value="1"/>
</dbReference>
<dbReference type="SUPFAM" id="SSF56112">
    <property type="entry name" value="Protein kinase-like (PK-like)"/>
    <property type="match status" value="1"/>
</dbReference>
<dbReference type="InterPro" id="IPR019749">
    <property type="entry name" value="Band_41_domain"/>
</dbReference>
<dbReference type="Pfam" id="PF07714">
    <property type="entry name" value="PK_Tyr_Ser-Thr"/>
    <property type="match status" value="1"/>
</dbReference>
<dbReference type="InterPro" id="IPR011993">
    <property type="entry name" value="PH-like_dom_sf"/>
</dbReference>
<dbReference type="OMA" id="ASYYMAT"/>
<feature type="compositionally biased region" description="Basic and acidic residues" evidence="8">
    <location>
        <begin position="168"/>
        <end position="189"/>
    </location>
</feature>
<feature type="binding site" evidence="7">
    <location>
        <position position="1162"/>
    </location>
    <ligand>
        <name>ATP</name>
        <dbReference type="ChEBI" id="CHEBI:30616"/>
    </ligand>
</feature>
<dbReference type="SUPFAM" id="SSF50729">
    <property type="entry name" value="PH domain-like"/>
    <property type="match status" value="1"/>
</dbReference>
<dbReference type="Gene3D" id="1.20.120.330">
    <property type="entry name" value="Nucleotidyltransferases domain 2"/>
    <property type="match status" value="1"/>
</dbReference>
<evidence type="ECO:0000256" key="5">
    <source>
        <dbReference type="ARBA" id="ARBA00022840"/>
    </source>
</evidence>
<protein>
    <submittedName>
        <fullName evidence="12">Focal adhesion kinase 1-like</fullName>
    </submittedName>
</protein>
<feature type="compositionally biased region" description="Polar residues" evidence="8">
    <location>
        <begin position="239"/>
        <end position="256"/>
    </location>
</feature>
<dbReference type="InterPro" id="IPR049385">
    <property type="entry name" value="FAK1-like_FERM_C"/>
</dbReference>
<feature type="region of interest" description="Disordered" evidence="8">
    <location>
        <begin position="150"/>
        <end position="259"/>
    </location>
</feature>
<feature type="compositionally biased region" description="Low complexity" evidence="8">
    <location>
        <begin position="393"/>
        <end position="405"/>
    </location>
</feature>
<feature type="compositionally biased region" description="Low complexity" evidence="8">
    <location>
        <begin position="156"/>
        <end position="166"/>
    </location>
</feature>
<dbReference type="GO" id="GO:0008284">
    <property type="term" value="P:positive regulation of cell population proliferation"/>
    <property type="evidence" value="ECO:0007669"/>
    <property type="project" value="UniProtKB-ARBA"/>
</dbReference>
<feature type="region of interest" description="Disordered" evidence="8">
    <location>
        <begin position="351"/>
        <end position="452"/>
    </location>
</feature>
<dbReference type="Pfam" id="PF21477">
    <property type="entry name" value="FERM_C_FAK1"/>
    <property type="match status" value="1"/>
</dbReference>
<evidence type="ECO:0000313" key="11">
    <source>
        <dbReference type="Proteomes" id="UP000515146"/>
    </source>
</evidence>
<dbReference type="GO" id="GO:0071944">
    <property type="term" value="C:cell periphery"/>
    <property type="evidence" value="ECO:0007669"/>
    <property type="project" value="UniProtKB-ARBA"/>
</dbReference>
<dbReference type="Gene3D" id="3.30.200.20">
    <property type="entry name" value="Phosphorylase Kinase, domain 1"/>
    <property type="match status" value="1"/>
</dbReference>
<name>A0A6P6YHM1_DERPT</name>
<evidence type="ECO:0000259" key="9">
    <source>
        <dbReference type="PROSITE" id="PS50011"/>
    </source>
</evidence>
<evidence type="ECO:0000256" key="7">
    <source>
        <dbReference type="PROSITE-ProRule" id="PRU10141"/>
    </source>
</evidence>
<dbReference type="InterPro" id="IPR036137">
    <property type="entry name" value="Focal_adhe_kin_target_dom_sf"/>
</dbReference>
<dbReference type="InterPro" id="IPR000719">
    <property type="entry name" value="Prot_kinase_dom"/>
</dbReference>
<dbReference type="RefSeq" id="XP_027204780.1">
    <property type="nucleotide sequence ID" value="XM_027348979.1"/>
</dbReference>
<proteinExistence type="predicted"/>
<dbReference type="GO" id="GO:0004713">
    <property type="term" value="F:protein tyrosine kinase activity"/>
    <property type="evidence" value="ECO:0007669"/>
    <property type="project" value="UniProtKB-KW"/>
</dbReference>
<dbReference type="InParanoid" id="A0A6P6YHM1"/>
<keyword evidence="1" id="KW-0597">Phosphoprotein</keyword>
<dbReference type="PANTHER" id="PTHR24418">
    <property type="entry name" value="TYROSINE-PROTEIN KINASE"/>
    <property type="match status" value="1"/>
</dbReference>
<feature type="region of interest" description="Disordered" evidence="8">
    <location>
        <begin position="1"/>
        <end position="58"/>
    </location>
</feature>
<dbReference type="Gene3D" id="2.30.29.30">
    <property type="entry name" value="Pleckstrin-homology domain (PH domain)/Phosphotyrosine-binding domain (PTB)"/>
    <property type="match status" value="1"/>
</dbReference>
<feature type="region of interest" description="Disordered" evidence="8">
    <location>
        <begin position="1509"/>
        <end position="1543"/>
    </location>
</feature>
<feature type="compositionally biased region" description="Polar residues" evidence="8">
    <location>
        <begin position="370"/>
        <end position="392"/>
    </location>
</feature>
<dbReference type="InterPro" id="IPR008266">
    <property type="entry name" value="Tyr_kinase_AS"/>
</dbReference>
<dbReference type="FunCoup" id="A0A6P6YHM1">
    <property type="interactions" value="190"/>
</dbReference>
<evidence type="ECO:0000256" key="6">
    <source>
        <dbReference type="ARBA" id="ARBA00023137"/>
    </source>
</evidence>
<dbReference type="PROSITE" id="PS50011">
    <property type="entry name" value="PROTEIN_KINASE_DOM"/>
    <property type="match status" value="1"/>
</dbReference>
<dbReference type="PROSITE" id="PS00107">
    <property type="entry name" value="PROTEIN_KINASE_ATP"/>
    <property type="match status" value="1"/>
</dbReference>
<dbReference type="InterPro" id="IPR019748">
    <property type="entry name" value="FERM_central"/>
</dbReference>
<dbReference type="Pfam" id="PF00373">
    <property type="entry name" value="FERM_M"/>
    <property type="match status" value="1"/>
</dbReference>
<feature type="domain" description="FERM" evidence="10">
    <location>
        <begin position="697"/>
        <end position="1036"/>
    </location>
</feature>
<accession>A0A6P6YHM1</accession>
<feature type="compositionally biased region" description="Low complexity" evidence="8">
    <location>
        <begin position="661"/>
        <end position="671"/>
    </location>
</feature>
<dbReference type="GO" id="GO:0048731">
    <property type="term" value="P:system development"/>
    <property type="evidence" value="ECO:0007669"/>
    <property type="project" value="UniProtKB-ARBA"/>
</dbReference>
<evidence type="ECO:0000256" key="2">
    <source>
        <dbReference type="ARBA" id="ARBA00022679"/>
    </source>
</evidence>
<dbReference type="InterPro" id="IPR005189">
    <property type="entry name" value="Focal_adhesion_kin_target_dom"/>
</dbReference>
<dbReference type="PRINTS" id="PR00109">
    <property type="entry name" value="TYRKINASE"/>
</dbReference>
<dbReference type="InterPro" id="IPR011009">
    <property type="entry name" value="Kinase-like_dom_sf"/>
</dbReference>
<dbReference type="CTD" id="37233"/>
<feature type="compositionally biased region" description="Low complexity" evidence="8">
    <location>
        <begin position="1422"/>
        <end position="1442"/>
    </location>
</feature>
<reference evidence="12" key="1">
    <citation type="submission" date="2025-08" db="UniProtKB">
        <authorList>
            <consortium name="RefSeq"/>
        </authorList>
    </citation>
    <scope>IDENTIFICATION</scope>
    <source>
        <strain evidence="12">Airmid</strain>
    </source>
</reference>
<dbReference type="GO" id="GO:0005524">
    <property type="term" value="F:ATP binding"/>
    <property type="evidence" value="ECO:0007669"/>
    <property type="project" value="UniProtKB-UniRule"/>
</dbReference>
<dbReference type="FunFam" id="1.10.510.10:FF:000027">
    <property type="entry name" value="Receptor protein-tyrosine kinase"/>
    <property type="match status" value="1"/>
</dbReference>
<feature type="compositionally biased region" description="Acidic residues" evidence="8">
    <location>
        <begin position="208"/>
        <end position="217"/>
    </location>
</feature>
<feature type="compositionally biased region" description="Low complexity" evidence="8">
    <location>
        <begin position="34"/>
        <end position="58"/>
    </location>
</feature>
<dbReference type="GO" id="GO:0007165">
    <property type="term" value="P:signal transduction"/>
    <property type="evidence" value="ECO:0007669"/>
    <property type="project" value="UniProtKB-ARBA"/>
</dbReference>
<dbReference type="Proteomes" id="UP000515146">
    <property type="component" value="Unplaced"/>
</dbReference>
<gene>
    <name evidence="12" type="primary">LOC113798439</name>
</gene>
<dbReference type="GO" id="GO:0007172">
    <property type="term" value="P:signal complex assembly"/>
    <property type="evidence" value="ECO:0007669"/>
    <property type="project" value="InterPro"/>
</dbReference>
<evidence type="ECO:0000256" key="3">
    <source>
        <dbReference type="ARBA" id="ARBA00022741"/>
    </source>
</evidence>
<dbReference type="GO" id="GO:0002009">
    <property type="term" value="P:morphogenesis of an epithelium"/>
    <property type="evidence" value="ECO:0007669"/>
    <property type="project" value="UniProtKB-ARBA"/>
</dbReference>
<evidence type="ECO:0000256" key="1">
    <source>
        <dbReference type="ARBA" id="ARBA00022553"/>
    </source>
</evidence>
<feature type="domain" description="Protein kinase" evidence="9">
    <location>
        <begin position="1125"/>
        <end position="1398"/>
    </location>
</feature>
<dbReference type="Pfam" id="PF03623">
    <property type="entry name" value="Focal_AT"/>
    <property type="match status" value="1"/>
</dbReference>
<keyword evidence="2" id="KW-0808">Transferase</keyword>
<dbReference type="GO" id="GO:0005925">
    <property type="term" value="C:focal adhesion"/>
    <property type="evidence" value="ECO:0007669"/>
    <property type="project" value="InterPro"/>
</dbReference>
<dbReference type="KEGG" id="dpte:113798439"/>
<dbReference type="OrthoDB" id="9976756at2759"/>
<dbReference type="InterPro" id="IPR020635">
    <property type="entry name" value="Tyr_kinase_cat_dom"/>
</dbReference>
<keyword evidence="3 7" id="KW-0547">Nucleotide-binding</keyword>
<feature type="region of interest" description="Disordered" evidence="8">
    <location>
        <begin position="645"/>
        <end position="671"/>
    </location>
</feature>
<dbReference type="InterPro" id="IPR014352">
    <property type="entry name" value="FERM/acyl-CoA-bd_prot_sf"/>
</dbReference>
<dbReference type="SUPFAM" id="SSF47031">
    <property type="entry name" value="Second domain of FERM"/>
    <property type="match status" value="1"/>
</dbReference>
<dbReference type="InterPro" id="IPR035963">
    <property type="entry name" value="FERM_2"/>
</dbReference>
<dbReference type="SMART" id="SM00219">
    <property type="entry name" value="TyrKc"/>
    <property type="match status" value="1"/>
</dbReference>
<feature type="region of interest" description="Disordered" evidence="8">
    <location>
        <begin position="117"/>
        <end position="138"/>
    </location>
</feature>
<evidence type="ECO:0000256" key="4">
    <source>
        <dbReference type="ARBA" id="ARBA00022777"/>
    </source>
</evidence>
<sequence>MSMSVEKQQSSSSLLSSPKPPSLLNKIETNINHKLQQPSSVSPSSSSSSTKVSLQYLQQQQQQHRYHCRCNVCLSSSSSSHSTSNIVDGGDCGLNNLLSPSTTKTSKNPIDIIREEDENENEESFEHHQQEEVGEDSNDKMFLSQKEPIRPLRFRQNLNNNNNQNNKQTDRIEPFQKPDDLKSFWKEPTTKQTSKSINNEKEINGNDDNGDNGDDDDAMTKVLLRRDSQQQHVSQSSSTNFIRSNNLRSSCPPTSNRRYRHKSVTIDDNKMMKMSSRSNQISSSFELNDSNDRNSFVDTIQHKFNNVVRKSWLSSFFHSFNSKEKQSKWKKSNDFQAEFFDRQNDLMTESLLNRRSPLDLNQRNNERKNQQMSPILTSTKTNKTTVESKQQFSNPNSNSNLNSDNCKNHQNNSNWIENSIHEPKQQQQQPPSLSFIRPNHSSGLIRKKPRPRSACLDNTYMLRMRNGNFIEYNLDSESKDESCSIISSHQHLATSGTYLSANGTDYLSSSSRLTNNDNDNDNVFDNKHLTNAANINDNHSHKIDYINIRYSENLSLSPKSSSNQRNFNSNAQQITIFDSKNYKQQSSPISSLNTDSIKSNSMISSTASSSSPFLTKPLFMTTTVTPTTNTTTTSSSLSSSSVLMSFKQQQQPHHHHHQHQQHSFSTKTSYSSSNDPNQLIMECPVYVKIYWPVKNCTEIEIYPEHTAFDVINCILTSQIYSSTNLNLSTTTTTAQSLASQWSFALRLICRNLNPNDQIWIHPSKNMLEFLDQNQMQFEKGYKLELRMRYIPSNLEEFYRNDFLSFKFLYNQVLEEFLELELSTTKLLTNQDLILELGCYEIIRSHPYLTPQALEKNSNWDVLENDFHRIFPISFTNSIKPKQLRKLVKSKYKKIYQLNQEQIAFNFMSQVIHLIDFNREVFHCSLGESIWCVPVDLMIGPNIGIAYFTSNSSPPTFIVKSFDFVEQINIKSYSTMNKMTEHSNGDDSIGTGSKKILLNLRIKNEDDVLVLTCPSFSIAQSIADLIDGYHRLATNNRESIWLNILSETTNRKFQHVYSDEQNFEKNSLRSNSSAIIEPKKAQFDLISPYPHDTFESRCIKDEKDAHEYDDYSNPIEAGLEIQREHLQIDELLGNGHFGNVHKGIYKKLDGKSGDEKNIAVAIKISRVQNNDNSALSKNDIQMIDQKLLCEAERMHKLDHRNIIKLIGVCSTSPVYVVMELAEYGELRNFLLKNGSQLEHRRLLEYSYQISSAMTFLESKQFVHRDIAARNVLVFSFDCVKLADFGLSRYIEDASYYMATNSKLPIKWMAPESINFRRFTTASDVWMFGVCVWEIFMLGKKPFPGVRNPDVIGLIECGDRLSKPSRCPEQLYELLLKCWRYEPDRRPSFRLIKRKIYDIYQNELGLIGAIARADIVNDLSDSKTSLSSASSGKEHSSSSSSSFSRMHLSNTKIVNNKETNLSSSASQSSVLHPNKIKEILDEQRKQMQEDQKWLQQHEFKWQLNQTDDVFPRSHFDKDGGSSLSTSEHNSTTPSIYEDAHSDKTADQIQSPLMQRLSVQQVYSVPNLQLKTRFGDESYNSYKSTKSSLEHDDQSDDPSTSSLDSSTNNTIEDCGLSVSLKKFFKHNQLTNAKVRNEMMKKVNCFSADVDRKEDPVYWGTINVVNSVRYLLKGVQELNTTEYIDLVKNVGQELRNLLANVDIFLEAIPDDEHRLITLAQKKLSTDMNDLVESMKKAIMYSETPMEAAYKQNMLEASYILVIDSKNLMDTVDEIRLRIKTD</sequence>
<organism evidence="11 12">
    <name type="scientific">Dermatophagoides pteronyssinus</name>
    <name type="common">European house dust mite</name>
    <dbReference type="NCBI Taxonomy" id="6956"/>
    <lineage>
        <taxon>Eukaryota</taxon>
        <taxon>Metazoa</taxon>
        <taxon>Ecdysozoa</taxon>
        <taxon>Arthropoda</taxon>
        <taxon>Chelicerata</taxon>
        <taxon>Arachnida</taxon>
        <taxon>Acari</taxon>
        <taxon>Acariformes</taxon>
        <taxon>Sarcoptiformes</taxon>
        <taxon>Astigmata</taxon>
        <taxon>Psoroptidia</taxon>
        <taxon>Analgoidea</taxon>
        <taxon>Pyroglyphidae</taxon>
        <taxon>Dermatophagoidinae</taxon>
        <taxon>Dermatophagoides</taxon>
    </lineage>
</organism>
<evidence type="ECO:0000256" key="8">
    <source>
        <dbReference type="SAM" id="MobiDB-lite"/>
    </source>
</evidence>
<dbReference type="CDD" id="cd14473">
    <property type="entry name" value="FERM_B-lobe"/>
    <property type="match status" value="1"/>
</dbReference>
<dbReference type="InterPro" id="IPR050198">
    <property type="entry name" value="Non-receptor_tyrosine_kinases"/>
</dbReference>
<feature type="region of interest" description="Disordered" evidence="8">
    <location>
        <begin position="1422"/>
        <end position="1444"/>
    </location>
</feature>
<feature type="compositionally biased region" description="Low complexity" evidence="8">
    <location>
        <begin position="1594"/>
        <end position="1603"/>
    </location>
</feature>
<evidence type="ECO:0000313" key="12">
    <source>
        <dbReference type="RefSeq" id="XP_027204780.1"/>
    </source>
</evidence>